<dbReference type="NCBIfam" id="TIGR01821">
    <property type="entry name" value="5aminolev_synth"/>
    <property type="match status" value="1"/>
</dbReference>
<dbReference type="Gene3D" id="3.90.1150.10">
    <property type="entry name" value="Aspartate Aminotransferase, domain 1"/>
    <property type="match status" value="1"/>
</dbReference>
<dbReference type="InterPro" id="IPR010961">
    <property type="entry name" value="4pyrrol_synth_NH2levulA_synth"/>
</dbReference>
<dbReference type="InterPro" id="IPR001917">
    <property type="entry name" value="Aminotrans_II_pyridoxalP_BS"/>
</dbReference>
<comment type="function">
    <text evidence="2">Catalyzes the synthesis of 5-aminolevulinate (ALA) from succinyl-CoA and glycine, the first and rate-limiting step in heme biosynthesis.</text>
</comment>
<keyword evidence="9" id="KW-0350">Heme biosynthesis</keyword>
<accession>A0A9P6VUH1</accession>
<proteinExistence type="inferred from homology"/>
<evidence type="ECO:0000256" key="12">
    <source>
        <dbReference type="ARBA" id="ARBA00031945"/>
    </source>
</evidence>
<evidence type="ECO:0000256" key="14">
    <source>
        <dbReference type="ARBA" id="ARBA00047654"/>
    </source>
</evidence>
<comment type="similarity">
    <text evidence="4">Belongs to the class-II pyridoxal-phosphate-dependent aminotransferase family.</text>
</comment>
<gene>
    <name evidence="17" type="primary">HEM1</name>
    <name evidence="17" type="ORF">C6P46_001968</name>
</gene>
<dbReference type="InterPro" id="IPR015421">
    <property type="entry name" value="PyrdxlP-dep_Trfase_major"/>
</dbReference>
<keyword evidence="18" id="KW-1185">Reference proteome</keyword>
<evidence type="ECO:0000256" key="15">
    <source>
        <dbReference type="SAM" id="MobiDB-lite"/>
    </source>
</evidence>
<feature type="compositionally biased region" description="Polar residues" evidence="15">
    <location>
        <begin position="122"/>
        <end position="134"/>
    </location>
</feature>
<dbReference type="GO" id="GO:0030170">
    <property type="term" value="F:pyridoxal phosphate binding"/>
    <property type="evidence" value="ECO:0007669"/>
    <property type="project" value="InterPro"/>
</dbReference>
<evidence type="ECO:0000256" key="3">
    <source>
        <dbReference type="ARBA" id="ARBA00005029"/>
    </source>
</evidence>
<evidence type="ECO:0000256" key="6">
    <source>
        <dbReference type="ARBA" id="ARBA00019560"/>
    </source>
</evidence>
<dbReference type="CDD" id="cd06454">
    <property type="entry name" value="KBL_like"/>
    <property type="match status" value="1"/>
</dbReference>
<dbReference type="PANTHER" id="PTHR13693:SF102">
    <property type="entry name" value="2-AMINO-3-KETOBUTYRATE COENZYME A LIGASE, MITOCHONDRIAL"/>
    <property type="match status" value="1"/>
</dbReference>
<comment type="caution">
    <text evidence="17">The sequence shown here is derived from an EMBL/GenBank/DDBJ whole genome shotgun (WGS) entry which is preliminary data.</text>
</comment>
<dbReference type="Gene3D" id="3.40.640.10">
    <property type="entry name" value="Type I PLP-dependent aspartate aminotransferase-like (Major domain)"/>
    <property type="match status" value="1"/>
</dbReference>
<evidence type="ECO:0000256" key="9">
    <source>
        <dbReference type="ARBA" id="ARBA00023133"/>
    </source>
</evidence>
<dbReference type="PROSITE" id="PS00599">
    <property type="entry name" value="AA_TRANSFER_CLASS_2"/>
    <property type="match status" value="1"/>
</dbReference>
<dbReference type="InterPro" id="IPR015424">
    <property type="entry name" value="PyrdxlP-dep_Trfase"/>
</dbReference>
<evidence type="ECO:0000256" key="4">
    <source>
        <dbReference type="ARBA" id="ARBA00008392"/>
    </source>
</evidence>
<dbReference type="EMBL" id="PUHQ01000161">
    <property type="protein sequence ID" value="KAG0654114.1"/>
    <property type="molecule type" value="Genomic_DNA"/>
</dbReference>
<keyword evidence="10" id="KW-0012">Acyltransferase</keyword>
<evidence type="ECO:0000256" key="8">
    <source>
        <dbReference type="ARBA" id="ARBA00022898"/>
    </source>
</evidence>
<protein>
    <recommendedName>
        <fullName evidence="6">5-aminolevulinate synthase, mitochondrial</fullName>
        <ecNumber evidence="5">2.3.1.37</ecNumber>
    </recommendedName>
    <alternativeName>
        <fullName evidence="11">5-aminolevulinic acid synthase</fullName>
    </alternativeName>
    <alternativeName>
        <fullName evidence="12">Delta-ALA synthase</fullName>
    </alternativeName>
    <alternativeName>
        <fullName evidence="13">Delta-aminolevulinate synthase</fullName>
    </alternativeName>
</protein>
<dbReference type="GO" id="GO:0006783">
    <property type="term" value="P:heme biosynthetic process"/>
    <property type="evidence" value="ECO:0007669"/>
    <property type="project" value="UniProtKB-KW"/>
</dbReference>
<dbReference type="EC" id="2.3.1.37" evidence="5"/>
<evidence type="ECO:0000256" key="13">
    <source>
        <dbReference type="ARBA" id="ARBA00032773"/>
    </source>
</evidence>
<name>A0A9P6VUH1_RHOMI</name>
<evidence type="ECO:0000256" key="10">
    <source>
        <dbReference type="ARBA" id="ARBA00023315"/>
    </source>
</evidence>
<comment type="cofactor">
    <cofactor evidence="1">
        <name>pyridoxal 5'-phosphate</name>
        <dbReference type="ChEBI" id="CHEBI:597326"/>
    </cofactor>
</comment>
<evidence type="ECO:0000259" key="16">
    <source>
        <dbReference type="Pfam" id="PF00155"/>
    </source>
</evidence>
<dbReference type="Proteomes" id="UP000777482">
    <property type="component" value="Unassembled WGS sequence"/>
</dbReference>
<reference evidence="17 18" key="1">
    <citation type="submission" date="2020-11" db="EMBL/GenBank/DDBJ databases">
        <title>Kefir isolates.</title>
        <authorList>
            <person name="Marcisauskas S."/>
            <person name="Kim Y."/>
            <person name="Blasche S."/>
        </authorList>
    </citation>
    <scope>NUCLEOTIDE SEQUENCE [LARGE SCALE GENOMIC DNA]</scope>
    <source>
        <strain evidence="17 18">KR</strain>
    </source>
</reference>
<feature type="compositionally biased region" description="Low complexity" evidence="15">
    <location>
        <begin position="136"/>
        <end position="150"/>
    </location>
</feature>
<dbReference type="InterPro" id="IPR015422">
    <property type="entry name" value="PyrdxlP-dep_Trfase_small"/>
</dbReference>
<evidence type="ECO:0000256" key="11">
    <source>
        <dbReference type="ARBA" id="ARBA00031691"/>
    </source>
</evidence>
<evidence type="ECO:0000313" key="18">
    <source>
        <dbReference type="Proteomes" id="UP000777482"/>
    </source>
</evidence>
<comment type="catalytic activity">
    <reaction evidence="14">
        <text>succinyl-CoA + glycine + H(+) = 5-aminolevulinate + CO2 + CoA</text>
        <dbReference type="Rhea" id="RHEA:12921"/>
        <dbReference type="ChEBI" id="CHEBI:15378"/>
        <dbReference type="ChEBI" id="CHEBI:16526"/>
        <dbReference type="ChEBI" id="CHEBI:57287"/>
        <dbReference type="ChEBI" id="CHEBI:57292"/>
        <dbReference type="ChEBI" id="CHEBI:57305"/>
        <dbReference type="ChEBI" id="CHEBI:356416"/>
        <dbReference type="EC" id="2.3.1.37"/>
    </reaction>
</comment>
<dbReference type="Pfam" id="PF00155">
    <property type="entry name" value="Aminotran_1_2"/>
    <property type="match status" value="1"/>
</dbReference>
<dbReference type="InterPro" id="IPR004839">
    <property type="entry name" value="Aminotransferase_I/II_large"/>
</dbReference>
<dbReference type="AlphaFoldDB" id="A0A9P6VUH1"/>
<feature type="region of interest" description="Disordered" evidence="15">
    <location>
        <begin position="119"/>
        <end position="150"/>
    </location>
</feature>
<dbReference type="SUPFAM" id="SSF53383">
    <property type="entry name" value="PLP-dependent transferases"/>
    <property type="match status" value="1"/>
</dbReference>
<keyword evidence="7" id="KW-0808">Transferase</keyword>
<evidence type="ECO:0000256" key="7">
    <source>
        <dbReference type="ARBA" id="ARBA00022679"/>
    </source>
</evidence>
<dbReference type="GO" id="GO:0003870">
    <property type="term" value="F:5-aminolevulinate synthase activity"/>
    <property type="evidence" value="ECO:0007669"/>
    <property type="project" value="UniProtKB-EC"/>
</dbReference>
<evidence type="ECO:0000256" key="2">
    <source>
        <dbReference type="ARBA" id="ARBA00003076"/>
    </source>
</evidence>
<organism evidence="17 18">
    <name type="scientific">Rhodotorula mucilaginosa</name>
    <name type="common">Yeast</name>
    <name type="synonym">Rhodotorula rubra</name>
    <dbReference type="NCBI Taxonomy" id="5537"/>
    <lineage>
        <taxon>Eukaryota</taxon>
        <taxon>Fungi</taxon>
        <taxon>Dikarya</taxon>
        <taxon>Basidiomycota</taxon>
        <taxon>Pucciniomycotina</taxon>
        <taxon>Microbotryomycetes</taxon>
        <taxon>Sporidiobolales</taxon>
        <taxon>Sporidiobolaceae</taxon>
        <taxon>Rhodotorula</taxon>
    </lineage>
</organism>
<dbReference type="OrthoDB" id="10263824at2759"/>
<dbReference type="PANTHER" id="PTHR13693">
    <property type="entry name" value="CLASS II AMINOTRANSFERASE/8-AMINO-7-OXONONANOATE SYNTHASE"/>
    <property type="match status" value="1"/>
</dbReference>
<dbReference type="InterPro" id="IPR050087">
    <property type="entry name" value="AON_synthase_class-II"/>
</dbReference>
<evidence type="ECO:0000313" key="17">
    <source>
        <dbReference type="EMBL" id="KAG0654114.1"/>
    </source>
</evidence>
<evidence type="ECO:0000256" key="1">
    <source>
        <dbReference type="ARBA" id="ARBA00001933"/>
    </source>
</evidence>
<comment type="pathway">
    <text evidence="3">Porphyrin-containing compound metabolism; protoporphyrin-IX biosynthesis; 5-aminolevulinate from glycine: step 1/1.</text>
</comment>
<evidence type="ECO:0000256" key="5">
    <source>
        <dbReference type="ARBA" id="ARBA00013257"/>
    </source>
</evidence>
<dbReference type="GO" id="GO:0005739">
    <property type="term" value="C:mitochondrion"/>
    <property type="evidence" value="ECO:0007669"/>
    <property type="project" value="TreeGrafter"/>
</dbReference>
<feature type="domain" description="Aminotransferase class I/classII large" evidence="16">
    <location>
        <begin position="233"/>
        <end position="584"/>
    </location>
</feature>
<dbReference type="FunFam" id="3.40.640.10:FF:000006">
    <property type="entry name" value="5-aminolevulinate synthase, mitochondrial"/>
    <property type="match status" value="1"/>
</dbReference>
<keyword evidence="8" id="KW-0663">Pyridoxal phosphate</keyword>
<sequence>MAVDPVTALKRFGQVCPFLARSSVTALRTFSTQSIRGTAANRLSELASTRCPLMSVALAQRGFASVAAVRGSVASVAASASQATNQKATKVTFSSSAPISLGRRTYASITEIEDKAARTATAVPSKSAQPSFVNPASISTSSSSSSGAAAAGDAAKLPEVHSEGRPTCALGFAKHRVTSYRPGQFDYDSFYAAELEKKHQDKSYRYFNNVNRLAAKFPVAHTADKAEEVTVHCSNDYLGMGRHPVTLRAIHDTLDTYGAGAGGTRNIAGNGAMHLALEAELAALHQKEAALVFSSCYVANVETLSTLGAKLPGCVILSDEMNHASMIQGMRHSRAPKVIFKHNDLADLEAKLAAIPRETPKLIAFESVYSMSGTVGPIKEICDLAEKYGALTFLDEVHAVGMYGPTGAGVAEHLDFWDNAVGGKAGSVMDRVDIITGTLGKAYGVVGGYIAGSARFVDMIRSYAPGFIFTTSLPPSTAAGARASIAYQREHLGDRQLQQRKVAQVKADLNAIGIPVIPNPSHIVPLLVGNAELAKRASDLLLTKHKLYIQSINFPTVARGDERLRITPSPLHTEAQLAELVRAVDSVWDELDLKRTSAWAAEGGHRSSGVGLAEPKKVVNLWSTEQIELADLDAARARALALGAGESAGNDGEQGFVASPLVETATAGIAAAVSAAV</sequence>